<sequence>MRILEVESCAARIVLDPVLQNGGYSHTGTASETLTPYRHSDDRTACPEHDGCNRGSDCRGKGLEVDPIG</sequence>
<proteinExistence type="predicted"/>
<name>A0ABY1PNM2_9BACT</name>
<dbReference type="Proteomes" id="UP001158067">
    <property type="component" value="Unassembled WGS sequence"/>
</dbReference>
<accession>A0ABY1PNM2</accession>
<feature type="region of interest" description="Disordered" evidence="1">
    <location>
        <begin position="22"/>
        <end position="52"/>
    </location>
</feature>
<evidence type="ECO:0000313" key="3">
    <source>
        <dbReference type="Proteomes" id="UP001158067"/>
    </source>
</evidence>
<dbReference type="EMBL" id="FXUG01000001">
    <property type="protein sequence ID" value="SMP38971.1"/>
    <property type="molecule type" value="Genomic_DNA"/>
</dbReference>
<reference evidence="2 3" key="1">
    <citation type="submission" date="2017-05" db="EMBL/GenBank/DDBJ databases">
        <authorList>
            <person name="Varghese N."/>
            <person name="Submissions S."/>
        </authorList>
    </citation>
    <scope>NUCLEOTIDE SEQUENCE [LARGE SCALE GENOMIC DNA]</scope>
    <source>
        <strain evidence="2 3">DSM 25457</strain>
    </source>
</reference>
<gene>
    <name evidence="2" type="ORF">SAMN06265222_101226</name>
</gene>
<evidence type="ECO:0000256" key="1">
    <source>
        <dbReference type="SAM" id="MobiDB-lite"/>
    </source>
</evidence>
<feature type="compositionally biased region" description="Polar residues" evidence="1">
    <location>
        <begin position="22"/>
        <end position="34"/>
    </location>
</feature>
<evidence type="ECO:0000313" key="2">
    <source>
        <dbReference type="EMBL" id="SMP38971.1"/>
    </source>
</evidence>
<comment type="caution">
    <text evidence="2">The sequence shown here is derived from an EMBL/GenBank/DDBJ whole genome shotgun (WGS) entry which is preliminary data.</text>
</comment>
<keyword evidence="3" id="KW-1185">Reference proteome</keyword>
<feature type="compositionally biased region" description="Basic and acidic residues" evidence="1">
    <location>
        <begin position="38"/>
        <end position="52"/>
    </location>
</feature>
<organism evidence="2 3">
    <name type="scientific">Neorhodopirellula lusitana</name>
    <dbReference type="NCBI Taxonomy" id="445327"/>
    <lineage>
        <taxon>Bacteria</taxon>
        <taxon>Pseudomonadati</taxon>
        <taxon>Planctomycetota</taxon>
        <taxon>Planctomycetia</taxon>
        <taxon>Pirellulales</taxon>
        <taxon>Pirellulaceae</taxon>
        <taxon>Neorhodopirellula</taxon>
    </lineage>
</organism>
<protein>
    <submittedName>
        <fullName evidence="2">Uncharacterized protein</fullName>
    </submittedName>
</protein>